<dbReference type="PROSITE" id="PS50975">
    <property type="entry name" value="ATP_GRASP"/>
    <property type="match status" value="1"/>
</dbReference>
<evidence type="ECO:0000313" key="6">
    <source>
        <dbReference type="EMBL" id="MBV4493089.1"/>
    </source>
</evidence>
<dbReference type="InterPro" id="IPR040570">
    <property type="entry name" value="LAL_C2"/>
</dbReference>
<accession>A0ABS6QGK3</accession>
<keyword evidence="2 4" id="KW-0547">Nucleotide-binding</keyword>
<dbReference type="Pfam" id="PF18603">
    <property type="entry name" value="LAL_C2"/>
    <property type="match status" value="1"/>
</dbReference>
<name>A0ABS6QGK3_9PSED</name>
<comment type="caution">
    <text evidence="6">The sequence shown here is derived from an EMBL/GenBank/DDBJ whole genome shotgun (WGS) entry which is preliminary data.</text>
</comment>
<evidence type="ECO:0000256" key="4">
    <source>
        <dbReference type="PROSITE-ProRule" id="PRU00409"/>
    </source>
</evidence>
<dbReference type="PANTHER" id="PTHR43585:SF2">
    <property type="entry name" value="ATP-GRASP ENZYME FSQD"/>
    <property type="match status" value="1"/>
</dbReference>
<reference evidence="6 7" key="1">
    <citation type="journal article" date="2020" name="Microorganisms">
        <title>Reliable Identification of Environmental Pseudomonas Isolates Using the rpoD Gene.</title>
        <authorList>
            <consortium name="The Broad Institute Genome Sequencing Platform"/>
            <person name="Girard L."/>
            <person name="Lood C."/>
            <person name="Rokni-Zadeh H."/>
            <person name="van Noort V."/>
            <person name="Lavigne R."/>
            <person name="De Mot R."/>
        </authorList>
    </citation>
    <scope>NUCLEOTIDE SEQUENCE [LARGE SCALE GENOMIC DNA]</scope>
    <source>
        <strain evidence="6 7">RD9SR1</strain>
    </source>
</reference>
<dbReference type="PANTHER" id="PTHR43585">
    <property type="entry name" value="FUMIPYRROLE BIOSYNTHESIS PROTEIN C"/>
    <property type="match status" value="1"/>
</dbReference>
<evidence type="ECO:0000256" key="1">
    <source>
        <dbReference type="ARBA" id="ARBA00022598"/>
    </source>
</evidence>
<sequence length="383" mass="41668">MSLLLLGPTDDYLRKVMAVAPSVIVLTEPHRLTPWQRTAPCEIHLADFNDIPGLLFKATVIDASAPLRAVLSFTELGTVPAAIIGRVLGIVAPPLHASLVTRDKLLTREALREHGLTQVAFFERQTGTCATALHNEGGDTLVVKPVDGTGSHDVQRVEPGASVTLAANRRYIVETWVPGREFSCETFSIAGAHHLLAVTEKRLGGLSGLVELGHVVDPDSSGLSTNQWRYISRCLDAIGLSDGPGHLEFKVDGEAIEIIECHNRPGGDRIWHLVEIATGFDMVSAHARLLLGEPVKVAIARRGCAAIRYFDFPAGTVRSIHLPENRASHVHWLEMKLAPGDRIEGMTDSFHRHGGIIVSAPDRPLLDERLNLEIDHIEVIVAP</sequence>
<evidence type="ECO:0000313" key="7">
    <source>
        <dbReference type="Proteomes" id="UP000609530"/>
    </source>
</evidence>
<feature type="domain" description="ATP-grasp" evidence="5">
    <location>
        <begin position="108"/>
        <end position="291"/>
    </location>
</feature>
<protein>
    <submittedName>
        <fullName evidence="6">ATP-grasp domain-containing protein</fullName>
    </submittedName>
</protein>
<evidence type="ECO:0000259" key="5">
    <source>
        <dbReference type="PROSITE" id="PS50975"/>
    </source>
</evidence>
<dbReference type="SUPFAM" id="SSF56059">
    <property type="entry name" value="Glutathione synthetase ATP-binding domain-like"/>
    <property type="match status" value="1"/>
</dbReference>
<keyword evidence="7" id="KW-1185">Reference proteome</keyword>
<dbReference type="Gene3D" id="3.30.470.20">
    <property type="entry name" value="ATP-grasp fold, B domain"/>
    <property type="match status" value="1"/>
</dbReference>
<dbReference type="RefSeq" id="WP_186673961.1">
    <property type="nucleotide sequence ID" value="NZ_JABWRZ020000002.1"/>
</dbReference>
<evidence type="ECO:0000256" key="3">
    <source>
        <dbReference type="ARBA" id="ARBA00022840"/>
    </source>
</evidence>
<keyword evidence="1" id="KW-0436">Ligase</keyword>
<dbReference type="InterPro" id="IPR052032">
    <property type="entry name" value="ATP-dep_AA_Ligase"/>
</dbReference>
<dbReference type="InterPro" id="IPR011761">
    <property type="entry name" value="ATP-grasp"/>
</dbReference>
<dbReference type="Gene3D" id="3.40.50.20">
    <property type="match status" value="1"/>
</dbReference>
<dbReference type="Pfam" id="PF13535">
    <property type="entry name" value="ATP-grasp_4"/>
    <property type="match status" value="1"/>
</dbReference>
<evidence type="ECO:0000256" key="2">
    <source>
        <dbReference type="ARBA" id="ARBA00022741"/>
    </source>
</evidence>
<gene>
    <name evidence="6" type="ORF">HU760_021085</name>
</gene>
<organism evidence="6 7">
    <name type="scientific">Pseudomonas oryzicola</name>
    <dbReference type="NCBI Taxonomy" id="485876"/>
    <lineage>
        <taxon>Bacteria</taxon>
        <taxon>Pseudomonadati</taxon>
        <taxon>Pseudomonadota</taxon>
        <taxon>Gammaproteobacteria</taxon>
        <taxon>Pseudomonadales</taxon>
        <taxon>Pseudomonadaceae</taxon>
        <taxon>Pseudomonas</taxon>
    </lineage>
</organism>
<proteinExistence type="predicted"/>
<dbReference type="EMBL" id="JABWRZ020000002">
    <property type="protein sequence ID" value="MBV4493089.1"/>
    <property type="molecule type" value="Genomic_DNA"/>
</dbReference>
<keyword evidence="3 4" id="KW-0067">ATP-binding</keyword>
<dbReference type="Proteomes" id="UP000609530">
    <property type="component" value="Unassembled WGS sequence"/>
</dbReference>